<dbReference type="EMBL" id="HBFM01026838">
    <property type="protein sequence ID" value="CAD8784681.1"/>
    <property type="molecule type" value="Transcribed_RNA"/>
</dbReference>
<gene>
    <name evidence="1" type="ORF">PPAR00522_LOCUS17356</name>
</gene>
<proteinExistence type="predicted"/>
<reference evidence="1" key="1">
    <citation type="submission" date="2021-01" db="EMBL/GenBank/DDBJ databases">
        <authorList>
            <person name="Corre E."/>
            <person name="Pelletier E."/>
            <person name="Niang G."/>
            <person name="Scheremetjew M."/>
            <person name="Finn R."/>
            <person name="Kale V."/>
            <person name="Holt S."/>
            <person name="Cochrane G."/>
            <person name="Meng A."/>
            <person name="Brown T."/>
            <person name="Cohen L."/>
        </authorList>
    </citation>
    <scope>NUCLEOTIDE SEQUENCE</scope>
    <source>
        <strain evidence="1">SAG 63-3</strain>
    </source>
</reference>
<evidence type="ECO:0000313" key="1">
    <source>
        <dbReference type="EMBL" id="CAD8784681.1"/>
    </source>
</evidence>
<organism evidence="1">
    <name type="scientific">Polytomella parva</name>
    <dbReference type="NCBI Taxonomy" id="51329"/>
    <lineage>
        <taxon>Eukaryota</taxon>
        <taxon>Viridiplantae</taxon>
        <taxon>Chlorophyta</taxon>
        <taxon>core chlorophytes</taxon>
        <taxon>Chlorophyceae</taxon>
        <taxon>CS clade</taxon>
        <taxon>Chlamydomonadales</taxon>
        <taxon>Chlamydomonadaceae</taxon>
        <taxon>Polytomella</taxon>
    </lineage>
</organism>
<accession>A0A7S0YN05</accession>
<sequence length="168" mass="19133">MDSSYNDINILLLRQLFQTCLTCSLQPLSNESFNSQFPGVDKSILETIKSICDDCVGTIKEFSLNEFDELLKEYEGIWNTIRSEEAENAQSNSLKDESIEKVIDNAKSSCKVFALQTEISYLQDVAKQVEHQRQVLNETLAAREAQLFKLNETYAHALSRIKEVKDSI</sequence>
<protein>
    <submittedName>
        <fullName evidence="1">Uncharacterized protein</fullName>
    </submittedName>
</protein>
<name>A0A7S0YN05_9CHLO</name>
<dbReference type="AlphaFoldDB" id="A0A7S0YN05"/>